<dbReference type="EMBL" id="CCKQ01017734">
    <property type="protein sequence ID" value="CDW89632.1"/>
    <property type="molecule type" value="Genomic_DNA"/>
</dbReference>
<proteinExistence type="predicted"/>
<feature type="region of interest" description="Disordered" evidence="1">
    <location>
        <begin position="23"/>
        <end position="51"/>
    </location>
</feature>
<reference evidence="2 3" key="1">
    <citation type="submission" date="2014-06" db="EMBL/GenBank/DDBJ databases">
        <authorList>
            <person name="Swart Estienne"/>
        </authorList>
    </citation>
    <scope>NUCLEOTIDE SEQUENCE [LARGE SCALE GENOMIC DNA]</scope>
    <source>
        <strain evidence="2 3">130c</strain>
    </source>
</reference>
<dbReference type="AlphaFoldDB" id="A0A078B8K7"/>
<feature type="compositionally biased region" description="Polar residues" evidence="1">
    <location>
        <begin position="40"/>
        <end position="51"/>
    </location>
</feature>
<evidence type="ECO:0000256" key="1">
    <source>
        <dbReference type="SAM" id="MobiDB-lite"/>
    </source>
</evidence>
<accession>A0A078B8K7</accession>
<sequence length="321" mass="37653">MDESINNRSHVDINLHERSDYSLPKIKGANSNGRYRESNSHSSLNKSRNSIQSASRFYQGPSNKYGYYVPDNYSYIDKPRTFMISKSKNKDFISTVVKQKQNIPGPQHYETQVNLLMKKNISIYKKKRYLEIIYQITIYRESFAEDIMKMSKQTPGVGSYTINNQPKIKGCYKQQYSDFVKFHFKIEISRKLVVWMRQSLMHCRYLVIILLLELQLLFQIKLNQELTKQKSLALKIRPETEMELTLKKRDVERKNSPSPVSYKTEDAWSKTQAPRVSYIISKGKNLKFTDIVQKNSSKIPSVGHYDISKSFDKISRPKGWK</sequence>
<dbReference type="InParanoid" id="A0A078B8K7"/>
<evidence type="ECO:0000313" key="2">
    <source>
        <dbReference type="EMBL" id="CDW89632.1"/>
    </source>
</evidence>
<name>A0A078B8K7_STYLE</name>
<dbReference type="Proteomes" id="UP000039865">
    <property type="component" value="Unassembled WGS sequence"/>
</dbReference>
<gene>
    <name evidence="2" type="primary">Contig9378.g10023</name>
    <name evidence="2" type="ORF">STYLEM_18766</name>
</gene>
<evidence type="ECO:0000313" key="3">
    <source>
        <dbReference type="Proteomes" id="UP000039865"/>
    </source>
</evidence>
<protein>
    <submittedName>
        <fullName evidence="2">Uncharacterized protein</fullName>
    </submittedName>
</protein>
<keyword evidence="3" id="KW-1185">Reference proteome</keyword>
<organism evidence="2 3">
    <name type="scientific">Stylonychia lemnae</name>
    <name type="common">Ciliate</name>
    <dbReference type="NCBI Taxonomy" id="5949"/>
    <lineage>
        <taxon>Eukaryota</taxon>
        <taxon>Sar</taxon>
        <taxon>Alveolata</taxon>
        <taxon>Ciliophora</taxon>
        <taxon>Intramacronucleata</taxon>
        <taxon>Spirotrichea</taxon>
        <taxon>Stichotrichia</taxon>
        <taxon>Sporadotrichida</taxon>
        <taxon>Oxytrichidae</taxon>
        <taxon>Stylonychinae</taxon>
        <taxon>Stylonychia</taxon>
    </lineage>
</organism>